<keyword evidence="8 10" id="KW-0472">Membrane</keyword>
<feature type="compositionally biased region" description="Low complexity" evidence="9">
    <location>
        <begin position="486"/>
        <end position="495"/>
    </location>
</feature>
<protein>
    <submittedName>
        <fullName evidence="12">Cation:proton antiporter</fullName>
    </submittedName>
</protein>
<keyword evidence="4" id="KW-0050">Antiport</keyword>
<feature type="domain" description="Cation/H+ exchanger transmembrane" evidence="11">
    <location>
        <begin position="30"/>
        <end position="403"/>
    </location>
</feature>
<evidence type="ECO:0000256" key="3">
    <source>
        <dbReference type="ARBA" id="ARBA00022448"/>
    </source>
</evidence>
<evidence type="ECO:0000256" key="7">
    <source>
        <dbReference type="ARBA" id="ARBA00023065"/>
    </source>
</evidence>
<proteinExistence type="inferred from homology"/>
<evidence type="ECO:0000256" key="5">
    <source>
        <dbReference type="ARBA" id="ARBA00022692"/>
    </source>
</evidence>
<name>A0A6N7WWA0_9ACTN</name>
<feature type="transmembrane region" description="Helical" evidence="10">
    <location>
        <begin position="234"/>
        <end position="252"/>
    </location>
</feature>
<comment type="subcellular location">
    <subcellularLocation>
        <location evidence="1">Membrane</location>
        <topology evidence="1">Multi-pass membrane protein</topology>
    </subcellularLocation>
</comment>
<feature type="transmembrane region" description="Helical" evidence="10">
    <location>
        <begin position="20"/>
        <end position="42"/>
    </location>
</feature>
<dbReference type="PANTHER" id="PTHR43562">
    <property type="entry name" value="NAPA-TYPE SODIUM/HYDROGEN ANTIPORTER"/>
    <property type="match status" value="1"/>
</dbReference>
<sequence>MAPCACARGLPVGSPVVAEIYYSLVTILLVTVVSPFVASLIPGRAVPEVVFLVFGGAICGKFGLAGINPDLEPVKLLADLGMGFLFLKAGYEIDTRDLLGRTGAYAAGSWLVSLGLGFAVVALVFSRLGFGQSSWVALAICMTTTAYGTLAPIMHDRRLQGTRVGKAVDVYGSLGEILPVLAMAFLLSSRSLARTGALLLAFVLVCLAVYLLSSKVRDGGRRFRRFLVENAGSSSQPLMRLVILLLVFLLFATTMFEFDAALGAFAAGFILRALFPNGSEPLEQKIDVISNSFFQPVFFVVSGASLDLAAATRDLPLLLGFILALVVVRGFVVAASLKADPSTRDMDWHEVFSTSAYCTMALPLIVAITSLARDGGLLSATAASVLVTSAALTVLIVPTITSFVRVVEEVAPASAAHQIARHEAPLEQVLHDHLDTFHERQQAFHDVRRSVHREGRRFSSAEYFAHPHEHGLHHPHGERHPHAAHGTHATPGTRATGEKDAASRDEAQS</sequence>
<dbReference type="Proteomes" id="UP000434342">
    <property type="component" value="Unassembled WGS sequence"/>
</dbReference>
<feature type="transmembrane region" description="Helical" evidence="10">
    <location>
        <begin position="134"/>
        <end position="155"/>
    </location>
</feature>
<gene>
    <name evidence="12" type="ORF">FYJ69_05340</name>
</gene>
<dbReference type="GO" id="GO:0015297">
    <property type="term" value="F:antiporter activity"/>
    <property type="evidence" value="ECO:0007669"/>
    <property type="project" value="UniProtKB-KW"/>
</dbReference>
<evidence type="ECO:0000256" key="2">
    <source>
        <dbReference type="ARBA" id="ARBA00005551"/>
    </source>
</evidence>
<feature type="transmembrane region" description="Helical" evidence="10">
    <location>
        <begin position="103"/>
        <end position="128"/>
    </location>
</feature>
<dbReference type="InterPro" id="IPR038770">
    <property type="entry name" value="Na+/solute_symporter_sf"/>
</dbReference>
<feature type="transmembrane region" description="Helical" evidence="10">
    <location>
        <begin position="377"/>
        <end position="397"/>
    </location>
</feature>
<comment type="similarity">
    <text evidence="2">Belongs to the monovalent cation:proton antiporter 2 (CPA2) transporter (TC 2.A.37) family.</text>
</comment>
<organism evidence="12 13">
    <name type="scientific">Parafannyhessea umbonata</name>
    <dbReference type="NCBI Taxonomy" id="604330"/>
    <lineage>
        <taxon>Bacteria</taxon>
        <taxon>Bacillati</taxon>
        <taxon>Actinomycetota</taxon>
        <taxon>Coriobacteriia</taxon>
        <taxon>Coriobacteriales</taxon>
        <taxon>Atopobiaceae</taxon>
        <taxon>Parafannyhessea</taxon>
    </lineage>
</organism>
<comment type="caution">
    <text evidence="12">The sequence shown here is derived from an EMBL/GenBank/DDBJ whole genome shotgun (WGS) entry which is preliminary data.</text>
</comment>
<evidence type="ECO:0000256" key="8">
    <source>
        <dbReference type="ARBA" id="ARBA00023136"/>
    </source>
</evidence>
<evidence type="ECO:0000313" key="12">
    <source>
        <dbReference type="EMBL" id="MST60331.1"/>
    </source>
</evidence>
<feature type="transmembrane region" description="Helical" evidence="10">
    <location>
        <begin position="49"/>
        <end position="67"/>
    </location>
</feature>
<keyword evidence="5 10" id="KW-0812">Transmembrane</keyword>
<feature type="compositionally biased region" description="Basic and acidic residues" evidence="9">
    <location>
        <begin position="496"/>
        <end position="509"/>
    </location>
</feature>
<evidence type="ECO:0000256" key="10">
    <source>
        <dbReference type="SAM" id="Phobius"/>
    </source>
</evidence>
<dbReference type="GO" id="GO:0016020">
    <property type="term" value="C:membrane"/>
    <property type="evidence" value="ECO:0007669"/>
    <property type="project" value="UniProtKB-SubCell"/>
</dbReference>
<dbReference type="Gene3D" id="1.20.1530.20">
    <property type="match status" value="1"/>
</dbReference>
<keyword evidence="7" id="KW-0406">Ion transport</keyword>
<dbReference type="EMBL" id="VUND01000002">
    <property type="protein sequence ID" value="MST60331.1"/>
    <property type="molecule type" value="Genomic_DNA"/>
</dbReference>
<feature type="transmembrane region" description="Helical" evidence="10">
    <location>
        <begin position="351"/>
        <end position="371"/>
    </location>
</feature>
<evidence type="ECO:0000256" key="4">
    <source>
        <dbReference type="ARBA" id="ARBA00022449"/>
    </source>
</evidence>
<evidence type="ECO:0000256" key="9">
    <source>
        <dbReference type="SAM" id="MobiDB-lite"/>
    </source>
</evidence>
<reference evidence="12 13" key="1">
    <citation type="submission" date="2019-08" db="EMBL/GenBank/DDBJ databases">
        <title>In-depth cultivation of the pig gut microbiome towards novel bacterial diversity and tailored functional studies.</title>
        <authorList>
            <person name="Wylensek D."/>
            <person name="Hitch T.C.A."/>
            <person name="Clavel T."/>
        </authorList>
    </citation>
    <scope>NUCLEOTIDE SEQUENCE [LARGE SCALE GENOMIC DNA]</scope>
    <source>
        <strain evidence="12 13">WB01_CNA04</strain>
    </source>
</reference>
<evidence type="ECO:0000259" key="11">
    <source>
        <dbReference type="Pfam" id="PF00999"/>
    </source>
</evidence>
<feature type="transmembrane region" description="Helical" evidence="10">
    <location>
        <begin position="193"/>
        <end position="213"/>
    </location>
</feature>
<dbReference type="PANTHER" id="PTHR43562:SF1">
    <property type="entry name" value="NA(+)_H(+) ANTIPORTER YJBQ-RELATED"/>
    <property type="match status" value="1"/>
</dbReference>
<feature type="compositionally biased region" description="Basic residues" evidence="9">
    <location>
        <begin position="473"/>
        <end position="485"/>
    </location>
</feature>
<dbReference type="Pfam" id="PF00999">
    <property type="entry name" value="Na_H_Exchanger"/>
    <property type="match status" value="1"/>
</dbReference>
<keyword evidence="3" id="KW-0813">Transport</keyword>
<dbReference type="AlphaFoldDB" id="A0A6N7WWA0"/>
<feature type="region of interest" description="Disordered" evidence="9">
    <location>
        <begin position="468"/>
        <end position="509"/>
    </location>
</feature>
<evidence type="ECO:0000256" key="6">
    <source>
        <dbReference type="ARBA" id="ARBA00022989"/>
    </source>
</evidence>
<dbReference type="GO" id="GO:1902600">
    <property type="term" value="P:proton transmembrane transport"/>
    <property type="evidence" value="ECO:0007669"/>
    <property type="project" value="InterPro"/>
</dbReference>
<accession>A0A6N7WWA0</accession>
<dbReference type="InterPro" id="IPR006153">
    <property type="entry name" value="Cation/H_exchanger_TM"/>
</dbReference>
<evidence type="ECO:0000313" key="13">
    <source>
        <dbReference type="Proteomes" id="UP000434342"/>
    </source>
</evidence>
<keyword evidence="6 10" id="KW-1133">Transmembrane helix</keyword>
<feature type="transmembrane region" description="Helical" evidence="10">
    <location>
        <begin position="317"/>
        <end position="339"/>
    </location>
</feature>
<evidence type="ECO:0000256" key="1">
    <source>
        <dbReference type="ARBA" id="ARBA00004141"/>
    </source>
</evidence>